<dbReference type="PROSITE" id="PS51257">
    <property type="entry name" value="PROKAR_LIPOPROTEIN"/>
    <property type="match status" value="1"/>
</dbReference>
<evidence type="ECO:0008006" key="3">
    <source>
        <dbReference type="Google" id="ProtNLM"/>
    </source>
</evidence>
<dbReference type="RefSeq" id="WP_108959598.1">
    <property type="nucleotide sequence ID" value="NZ_BFAZ01000009.1"/>
</dbReference>
<organism evidence="1 2">
    <name type="scientific">Leptospira ellinghausenii</name>
    <dbReference type="NCBI Taxonomy" id="1917822"/>
    <lineage>
        <taxon>Bacteria</taxon>
        <taxon>Pseudomonadati</taxon>
        <taxon>Spirochaetota</taxon>
        <taxon>Spirochaetia</taxon>
        <taxon>Leptospirales</taxon>
        <taxon>Leptospiraceae</taxon>
        <taxon>Leptospira</taxon>
    </lineage>
</organism>
<comment type="caution">
    <text evidence="1">The sequence shown here is derived from an EMBL/GenBank/DDBJ whole genome shotgun (WGS) entry which is preliminary data.</text>
</comment>
<dbReference type="Proteomes" id="UP000245206">
    <property type="component" value="Unassembled WGS sequence"/>
</dbReference>
<dbReference type="EMBL" id="BFAZ01000009">
    <property type="protein sequence ID" value="GBF42487.1"/>
    <property type="molecule type" value="Genomic_DNA"/>
</dbReference>
<sequence length="173" mass="20871">MKAENIRRVWFVVFVIFFSFLGCEKEPEVDLKEFQIVKDAYNTGHLTVVQAILSDRKKERKLSIEEESLYLKSLFYLSEWNAFLEEWKGFERKTPELILYYFKVILLSKEKKQIGEEEEKRLLELMAVSPEACLLYLQWNEKRVKTKHKSLFLAQIKQFQNYLDRMNQEISKK</sequence>
<evidence type="ECO:0000313" key="1">
    <source>
        <dbReference type="EMBL" id="GBF42487.1"/>
    </source>
</evidence>
<protein>
    <recommendedName>
        <fullName evidence="3">Lipoprotein</fullName>
    </recommendedName>
</protein>
<keyword evidence="2" id="KW-1185">Reference proteome</keyword>
<accession>A0A2P2DCY6</accession>
<proteinExistence type="predicted"/>
<gene>
    <name evidence="1" type="ORF">LPTSP2_17740</name>
</gene>
<dbReference type="OrthoDB" id="345861at2"/>
<name>A0A2P2DCY6_9LEPT</name>
<dbReference type="AlphaFoldDB" id="A0A2P2DCY6"/>
<reference evidence="2" key="1">
    <citation type="journal article" date="2019" name="Microbiol. Immunol.">
        <title>Molecular and phenotypic characterization of Leptospira johnsonii sp. nov., Leptospira ellinghausenii sp. nov. and Leptospira ryugenii sp. nov. isolated from soil and water in Japan.</title>
        <authorList>
            <person name="Masuzawa T."/>
            <person name="Saito M."/>
            <person name="Nakao R."/>
            <person name="Nikaido Y."/>
            <person name="Matsumoto M."/>
            <person name="Ogawa M."/>
            <person name="Yokoyama M."/>
            <person name="Hidaka Y."/>
            <person name="Tomita J."/>
            <person name="Sakakibara K."/>
            <person name="Suzuki K."/>
            <person name="Yasuda S."/>
            <person name="Sato H."/>
            <person name="Yamaguchi M."/>
            <person name="Yoshida S.I."/>
            <person name="Koizumi N."/>
            <person name="Kawamura Y."/>
        </authorList>
    </citation>
    <scope>NUCLEOTIDE SEQUENCE [LARGE SCALE GENOMIC DNA]</scope>
    <source>
        <strain evidence="2">E18</strain>
    </source>
</reference>
<evidence type="ECO:0000313" key="2">
    <source>
        <dbReference type="Proteomes" id="UP000245206"/>
    </source>
</evidence>